<dbReference type="RefSeq" id="WP_336807297.1">
    <property type="nucleotide sequence ID" value="NZ_JBBBNY010000004.1"/>
</dbReference>
<protein>
    <recommendedName>
        <fullName evidence="3">Outer membrane protein</fullName>
    </recommendedName>
</protein>
<evidence type="ECO:0008006" key="3">
    <source>
        <dbReference type="Google" id="ProtNLM"/>
    </source>
</evidence>
<evidence type="ECO:0000313" key="1">
    <source>
        <dbReference type="EMBL" id="MEI7036670.1"/>
    </source>
</evidence>
<dbReference type="Proteomes" id="UP001381174">
    <property type="component" value="Unassembled WGS sequence"/>
</dbReference>
<organism evidence="1 2">
    <name type="scientific">Fulvimonas yonginensis</name>
    <dbReference type="NCBI Taxonomy" id="1495200"/>
    <lineage>
        <taxon>Bacteria</taxon>
        <taxon>Pseudomonadati</taxon>
        <taxon>Pseudomonadota</taxon>
        <taxon>Gammaproteobacteria</taxon>
        <taxon>Lysobacterales</taxon>
        <taxon>Rhodanobacteraceae</taxon>
        <taxon>Fulvimonas</taxon>
    </lineage>
</organism>
<keyword evidence="2" id="KW-1185">Reference proteome</keyword>
<sequence length="264" mass="28878">MTPRNWTISSASWPPSTDAAWPPARLRRALPFPLLLALALGLPGRPAHAQAAPFGGTVALSSQLVDRGLPITPGTPVLQGDLHWSPRPGWSLGVAASTEWHSPGRLAEALAEVSRAWAVSDDWQVQGSLLYYDTPRRGRARPYHRVEANLTWIYRDVLTLNLSAFRPTGVRDARTEPAAEANLRWPLTRHLSLAAGLGVAGFQHAHGYYGAGETDYYRYGQAGLVFAAGRWRVELDRIATDNAPYPRRGTGGLSPWLATVAWSF</sequence>
<gene>
    <name evidence="1" type="ORF">WAT24_07875</name>
</gene>
<comment type="caution">
    <text evidence="1">The sequence shown here is derived from an EMBL/GenBank/DDBJ whole genome shotgun (WGS) entry which is preliminary data.</text>
</comment>
<reference evidence="1 2" key="1">
    <citation type="journal article" date="2014" name="Int. J. Syst. Evol. Microbiol.">
        <title>Fulvimonas yonginensis sp. nov., isolated from greenhouse soil, and emended description of the genus Fulvimonas.</title>
        <authorList>
            <person name="Ahn J.H."/>
            <person name="Kim S.J."/>
            <person name="Weon H.Y."/>
            <person name="Hong S.B."/>
            <person name="Seok S.J."/>
            <person name="Kwon S.W."/>
        </authorList>
    </citation>
    <scope>NUCLEOTIDE SEQUENCE [LARGE SCALE GENOMIC DNA]</scope>
    <source>
        <strain evidence="1 2">KACC 16952</strain>
    </source>
</reference>
<dbReference type="EMBL" id="JBBBNY010000004">
    <property type="protein sequence ID" value="MEI7036670.1"/>
    <property type="molecule type" value="Genomic_DNA"/>
</dbReference>
<accession>A0ABU8JAW1</accession>
<proteinExistence type="predicted"/>
<name>A0ABU8JAW1_9GAMM</name>
<evidence type="ECO:0000313" key="2">
    <source>
        <dbReference type="Proteomes" id="UP001381174"/>
    </source>
</evidence>